<protein>
    <submittedName>
        <fullName evidence="2">Uncharacterized protein</fullName>
    </submittedName>
</protein>
<reference evidence="2" key="1">
    <citation type="submission" date="2015-12" db="EMBL/GenBank/DDBJ databases">
        <title>De novo transcriptome assembly of four potential Pierce s Disease insect vectors from Arizona vineyards.</title>
        <authorList>
            <person name="Tassone E.E."/>
        </authorList>
    </citation>
    <scope>NUCLEOTIDE SEQUENCE</scope>
</reference>
<feature type="compositionally biased region" description="Low complexity" evidence="1">
    <location>
        <begin position="44"/>
        <end position="54"/>
    </location>
</feature>
<feature type="non-terminal residue" evidence="2">
    <location>
        <position position="1"/>
    </location>
</feature>
<dbReference type="AlphaFoldDB" id="A0A1B6CJI9"/>
<feature type="region of interest" description="Disordered" evidence="1">
    <location>
        <begin position="1"/>
        <end position="151"/>
    </location>
</feature>
<evidence type="ECO:0000256" key="1">
    <source>
        <dbReference type="SAM" id="MobiDB-lite"/>
    </source>
</evidence>
<feature type="compositionally biased region" description="Polar residues" evidence="1">
    <location>
        <begin position="64"/>
        <end position="73"/>
    </location>
</feature>
<dbReference type="EMBL" id="GEDC01023691">
    <property type="protein sequence ID" value="JAS13607.1"/>
    <property type="molecule type" value="Transcribed_RNA"/>
</dbReference>
<proteinExistence type="predicted"/>
<accession>A0A1B6CJI9</accession>
<gene>
    <name evidence="2" type="ORF">g.3123</name>
</gene>
<sequence length="151" mass="16231">EIPQGVGTRPGPSQGQGREAPFHRSRLRGRHAVRAVRQRRPQSADGAAGAVDTAGGAGVLGSGDTDQQGQRTDLPSEPEQPARLLQPERGRVSHPPEHVWLLLGTRRAPPPRVQTGRLRRRRLHRPERGPALLDRGGHGGSDHQAQVGGGR</sequence>
<organism evidence="2">
    <name type="scientific">Clastoptera arizonana</name>
    <name type="common">Arizona spittle bug</name>
    <dbReference type="NCBI Taxonomy" id="38151"/>
    <lineage>
        <taxon>Eukaryota</taxon>
        <taxon>Metazoa</taxon>
        <taxon>Ecdysozoa</taxon>
        <taxon>Arthropoda</taxon>
        <taxon>Hexapoda</taxon>
        <taxon>Insecta</taxon>
        <taxon>Pterygota</taxon>
        <taxon>Neoptera</taxon>
        <taxon>Paraneoptera</taxon>
        <taxon>Hemiptera</taxon>
        <taxon>Auchenorrhyncha</taxon>
        <taxon>Cercopoidea</taxon>
        <taxon>Clastopteridae</taxon>
        <taxon>Clastoptera</taxon>
    </lineage>
</organism>
<feature type="compositionally biased region" description="Basic and acidic residues" evidence="1">
    <location>
        <begin position="86"/>
        <end position="97"/>
    </location>
</feature>
<feature type="compositionally biased region" description="Basic residues" evidence="1">
    <location>
        <begin position="23"/>
        <end position="40"/>
    </location>
</feature>
<evidence type="ECO:0000313" key="2">
    <source>
        <dbReference type="EMBL" id="JAS13607.1"/>
    </source>
</evidence>
<name>A0A1B6CJI9_9HEMI</name>